<protein>
    <submittedName>
        <fullName evidence="3">Uncharacterized protein</fullName>
    </submittedName>
</protein>
<evidence type="ECO:0000313" key="3">
    <source>
        <dbReference type="EMBL" id="KAH6587983.1"/>
    </source>
</evidence>
<reference evidence="3 4" key="1">
    <citation type="submission" date="2021-02" db="EMBL/GenBank/DDBJ databases">
        <title>Variation within the Batrachochytrium salamandrivorans European outbreak.</title>
        <authorList>
            <person name="Kelly M."/>
            <person name="Pasmans F."/>
            <person name="Shea T.P."/>
            <person name="Munoz J.F."/>
            <person name="Carranza S."/>
            <person name="Cuomo C.A."/>
            <person name="Martel A."/>
        </authorList>
    </citation>
    <scope>NUCLEOTIDE SEQUENCE [LARGE SCALE GENOMIC DNA]</scope>
    <source>
        <strain evidence="3 4">AMFP18/2</strain>
    </source>
</reference>
<evidence type="ECO:0000256" key="2">
    <source>
        <dbReference type="SAM" id="SignalP"/>
    </source>
</evidence>
<dbReference type="EMBL" id="JAFCIX010000547">
    <property type="protein sequence ID" value="KAH6587983.1"/>
    <property type="molecule type" value="Genomic_DNA"/>
</dbReference>
<keyword evidence="2" id="KW-0732">Signal</keyword>
<feature type="coiled-coil region" evidence="1">
    <location>
        <begin position="104"/>
        <end position="155"/>
    </location>
</feature>
<evidence type="ECO:0000256" key="1">
    <source>
        <dbReference type="SAM" id="Coils"/>
    </source>
</evidence>
<evidence type="ECO:0000313" key="4">
    <source>
        <dbReference type="Proteomes" id="UP001648503"/>
    </source>
</evidence>
<feature type="signal peptide" evidence="2">
    <location>
        <begin position="1"/>
        <end position="18"/>
    </location>
</feature>
<gene>
    <name evidence="3" type="ORF">BASA50_011003</name>
</gene>
<accession>A0ABQ8EX39</accession>
<keyword evidence="1" id="KW-0175">Coiled coil</keyword>
<keyword evidence="4" id="KW-1185">Reference proteome</keyword>
<sequence>MRLISFAVISLLAITVSAYPGLGTSAADDAPQCDRDVIKQKIQELAAAHQEQHKLIKTLEELGKVEEKEIGYRLKIEHIKTLLEREDLPEDERPNLQSHYVDAVKDLEKAQSALMAKQQQLKEAREQRYSVWVKVRILEENLEQKRNEMPKIRVKRVPRLASTLTETSCRNRLTRASKMLMT</sequence>
<organism evidence="3 4">
    <name type="scientific">Batrachochytrium salamandrivorans</name>
    <dbReference type="NCBI Taxonomy" id="1357716"/>
    <lineage>
        <taxon>Eukaryota</taxon>
        <taxon>Fungi</taxon>
        <taxon>Fungi incertae sedis</taxon>
        <taxon>Chytridiomycota</taxon>
        <taxon>Chytridiomycota incertae sedis</taxon>
        <taxon>Chytridiomycetes</taxon>
        <taxon>Rhizophydiales</taxon>
        <taxon>Rhizophydiales incertae sedis</taxon>
        <taxon>Batrachochytrium</taxon>
    </lineage>
</organism>
<proteinExistence type="predicted"/>
<dbReference type="Proteomes" id="UP001648503">
    <property type="component" value="Unassembled WGS sequence"/>
</dbReference>
<feature type="chain" id="PRO_5047205629" evidence="2">
    <location>
        <begin position="19"/>
        <end position="182"/>
    </location>
</feature>
<name>A0ABQ8EX39_9FUNG</name>
<comment type="caution">
    <text evidence="3">The sequence shown here is derived from an EMBL/GenBank/DDBJ whole genome shotgun (WGS) entry which is preliminary data.</text>
</comment>